<evidence type="ECO:0000313" key="3">
    <source>
        <dbReference type="EMBL" id="GAH87304.1"/>
    </source>
</evidence>
<feature type="non-terminal residue" evidence="3">
    <location>
        <position position="1"/>
    </location>
</feature>
<organism evidence="3">
    <name type="scientific">marine sediment metagenome</name>
    <dbReference type="NCBI Taxonomy" id="412755"/>
    <lineage>
        <taxon>unclassified sequences</taxon>
        <taxon>metagenomes</taxon>
        <taxon>ecological metagenomes</taxon>
    </lineage>
</organism>
<accession>X1KAQ2</accession>
<name>X1KAQ2_9ZZZZ</name>
<evidence type="ECO:0000256" key="2">
    <source>
        <dbReference type="ARBA" id="ARBA00022827"/>
    </source>
</evidence>
<feature type="non-terminal residue" evidence="3">
    <location>
        <position position="253"/>
    </location>
</feature>
<dbReference type="InterPro" id="IPR016164">
    <property type="entry name" value="FAD-linked_Oxase-like_C"/>
</dbReference>
<keyword evidence="1" id="KW-0285">Flavoprotein</keyword>
<sequence length="253" mass="29897">ALGVFTKVAVKIYPHPKFKTVVVWGMSNPYDMQDLTLEIGKQEFGIAHNTVMVQGGNYPLVMARWPKDKVPHDYEFYKGIGVSPWWMNWECWAQTQEELDYVVKRINSMAEDFKKNRAKDGDAMKPWELHPKQIASRMKKPNKIAIPYSFWEAGFLFITWYTPWNECAHFAEMYNKAMEKYGFPPVMWIASIERCRQAICMPIICFDSTKEEDFERVQALNQETTEYGLKQGWFNYRPDPYIHIQAYYQSGMY</sequence>
<dbReference type="Gene3D" id="3.40.462.10">
    <property type="entry name" value="FAD-linked oxidases, C-terminal domain"/>
    <property type="match status" value="1"/>
</dbReference>
<dbReference type="EMBL" id="BARU01036049">
    <property type="protein sequence ID" value="GAH87304.1"/>
    <property type="molecule type" value="Genomic_DNA"/>
</dbReference>
<protein>
    <submittedName>
        <fullName evidence="3">Uncharacterized protein</fullName>
    </submittedName>
</protein>
<dbReference type="GO" id="GO:0050660">
    <property type="term" value="F:flavin adenine dinucleotide binding"/>
    <property type="evidence" value="ECO:0007669"/>
    <property type="project" value="InterPro"/>
</dbReference>
<comment type="caution">
    <text evidence="3">The sequence shown here is derived from an EMBL/GenBank/DDBJ whole genome shotgun (WGS) entry which is preliminary data.</text>
</comment>
<proteinExistence type="predicted"/>
<evidence type="ECO:0000256" key="1">
    <source>
        <dbReference type="ARBA" id="ARBA00022630"/>
    </source>
</evidence>
<dbReference type="GO" id="GO:0003824">
    <property type="term" value="F:catalytic activity"/>
    <property type="evidence" value="ECO:0007669"/>
    <property type="project" value="InterPro"/>
</dbReference>
<gene>
    <name evidence="3" type="ORF">S03H2_56367</name>
</gene>
<dbReference type="AlphaFoldDB" id="X1KAQ2"/>
<dbReference type="SUPFAM" id="SSF55103">
    <property type="entry name" value="FAD-linked oxidases, C-terminal domain"/>
    <property type="match status" value="1"/>
</dbReference>
<dbReference type="InterPro" id="IPR016170">
    <property type="entry name" value="Cytok_DH_C_sf"/>
</dbReference>
<reference evidence="3" key="1">
    <citation type="journal article" date="2014" name="Front. Microbiol.">
        <title>High frequency of phylogenetically diverse reductive dehalogenase-homologous genes in deep subseafloor sedimentary metagenomes.</title>
        <authorList>
            <person name="Kawai M."/>
            <person name="Futagami T."/>
            <person name="Toyoda A."/>
            <person name="Takaki Y."/>
            <person name="Nishi S."/>
            <person name="Hori S."/>
            <person name="Arai W."/>
            <person name="Tsubouchi T."/>
            <person name="Morono Y."/>
            <person name="Uchiyama I."/>
            <person name="Ito T."/>
            <person name="Fujiyama A."/>
            <person name="Inagaki F."/>
            <person name="Takami H."/>
        </authorList>
    </citation>
    <scope>NUCLEOTIDE SEQUENCE</scope>
    <source>
        <strain evidence="3">Expedition CK06-06</strain>
    </source>
</reference>
<keyword evidence="2" id="KW-0274">FAD</keyword>